<evidence type="ECO:0000313" key="1">
    <source>
        <dbReference type="EMBL" id="KAK9162200.1"/>
    </source>
</evidence>
<dbReference type="AlphaFoldDB" id="A0AAP0L1L7"/>
<dbReference type="EMBL" id="JBBNAF010000002">
    <property type="protein sequence ID" value="KAK9162200.1"/>
    <property type="molecule type" value="Genomic_DNA"/>
</dbReference>
<organism evidence="1 2">
    <name type="scientific">Stephania yunnanensis</name>
    <dbReference type="NCBI Taxonomy" id="152371"/>
    <lineage>
        <taxon>Eukaryota</taxon>
        <taxon>Viridiplantae</taxon>
        <taxon>Streptophyta</taxon>
        <taxon>Embryophyta</taxon>
        <taxon>Tracheophyta</taxon>
        <taxon>Spermatophyta</taxon>
        <taxon>Magnoliopsida</taxon>
        <taxon>Ranunculales</taxon>
        <taxon>Menispermaceae</taxon>
        <taxon>Menispermoideae</taxon>
        <taxon>Cissampelideae</taxon>
        <taxon>Stephania</taxon>
    </lineage>
</organism>
<comment type="caution">
    <text evidence="1">The sequence shown here is derived from an EMBL/GenBank/DDBJ whole genome shotgun (WGS) entry which is preliminary data.</text>
</comment>
<reference evidence="1 2" key="1">
    <citation type="submission" date="2024-01" db="EMBL/GenBank/DDBJ databases">
        <title>Genome assemblies of Stephania.</title>
        <authorList>
            <person name="Yang L."/>
        </authorList>
    </citation>
    <scope>NUCLEOTIDE SEQUENCE [LARGE SCALE GENOMIC DNA]</scope>
    <source>
        <strain evidence="1">YNDBR</strain>
        <tissue evidence="1">Leaf</tissue>
    </source>
</reference>
<sequence length="97" mass="10836">MCALCGTLTYDKRLAFFGRASEEGTRGCGKREWGTCRERGDFFKGVLIMCLAGEGQVEGGEEGAGVFVCLDWEVRSMMIMGFRTRDARSLINGHWQE</sequence>
<gene>
    <name evidence="1" type="ORF">Syun_003102</name>
</gene>
<name>A0AAP0L1L7_9MAGN</name>
<keyword evidence="2" id="KW-1185">Reference proteome</keyword>
<protein>
    <submittedName>
        <fullName evidence="1">Uncharacterized protein</fullName>
    </submittedName>
</protein>
<evidence type="ECO:0000313" key="2">
    <source>
        <dbReference type="Proteomes" id="UP001420932"/>
    </source>
</evidence>
<proteinExistence type="predicted"/>
<accession>A0AAP0L1L7</accession>
<dbReference type="Proteomes" id="UP001420932">
    <property type="component" value="Unassembled WGS sequence"/>
</dbReference>